<evidence type="ECO:0000313" key="2">
    <source>
        <dbReference type="EMBL" id="VDI67245.1"/>
    </source>
</evidence>
<accession>A0A8B6GQ51</accession>
<dbReference type="InterPro" id="IPR046906">
    <property type="entry name" value="Mab-21_HhH/H2TH-like"/>
</dbReference>
<comment type="caution">
    <text evidence="2">The sequence shown here is derived from an EMBL/GenBank/DDBJ whole genome shotgun (WGS) entry which is preliminary data.</text>
</comment>
<name>A0A8B6GQ51_MYTGA</name>
<protein>
    <recommendedName>
        <fullName evidence="1">Mab-21-like HhH/H2TH-like domain-containing protein</fullName>
    </recommendedName>
</protein>
<gene>
    <name evidence="2" type="ORF">MGAL_10B041501</name>
</gene>
<dbReference type="PANTHER" id="PTHR10656:SF69">
    <property type="entry name" value="MAB-21-LIKE HHH_H2TH-LIKE DOMAIN-CONTAINING PROTEIN"/>
    <property type="match status" value="1"/>
</dbReference>
<dbReference type="Pfam" id="PF20266">
    <property type="entry name" value="Mab-21_C"/>
    <property type="match status" value="1"/>
</dbReference>
<feature type="domain" description="Mab-21-like HhH/H2TH-like" evidence="1">
    <location>
        <begin position="199"/>
        <end position="281"/>
    </location>
</feature>
<dbReference type="PANTHER" id="PTHR10656">
    <property type="entry name" value="CELL FATE DETERMINING PROTEIN MAB21-RELATED"/>
    <property type="match status" value="1"/>
</dbReference>
<evidence type="ECO:0000259" key="1">
    <source>
        <dbReference type="Pfam" id="PF20266"/>
    </source>
</evidence>
<keyword evidence="3" id="KW-1185">Reference proteome</keyword>
<dbReference type="EMBL" id="UYJE01008795">
    <property type="protein sequence ID" value="VDI67245.1"/>
    <property type="molecule type" value="Genomic_DNA"/>
</dbReference>
<reference evidence="2" key="1">
    <citation type="submission" date="2018-11" db="EMBL/GenBank/DDBJ databases">
        <authorList>
            <person name="Alioto T."/>
            <person name="Alioto T."/>
        </authorList>
    </citation>
    <scope>NUCLEOTIDE SEQUENCE</scope>
</reference>
<evidence type="ECO:0000313" key="3">
    <source>
        <dbReference type="Proteomes" id="UP000596742"/>
    </source>
</evidence>
<dbReference type="SMART" id="SM01265">
    <property type="entry name" value="Mab-21"/>
    <property type="match status" value="1"/>
</dbReference>
<sequence>MVNASSDRVQSYKGMERITSGSFGEGLELQGSDVDIMRVIPNVEITESPHQHIHDIDTDDIKPGFANLRHIKGDNEKRLLMCRDVEGQLYLSSVLFKRQFLTNVSPIIHGPCITDRTGSFDYAYCLHAKSWIKDALPWISRSNKSWPTSTMKQNIVDHGVLFVPIGVEQSLRDELQWRISFSVGEKLLIYSFTQTQFLCYALMKILLRDVISQSAGCKDLLCSYHIKTTLFWISEELPTSVWKPENLIYCFMKCFKRIVYYVENSLCPHYFISENNLFENKIIGHDKKKLLDTLRALLDYDWRCLFFSDQISRTSMLTIKQYGNTHNLRTSDLFVDDINKIVKSTVLFSNHQTIRYVRNVNMVLSNRSKKIRSIFLYNMTRRCCDTGHSISIASSNGNKYNYKQFKQCLCFLLQSTHHDASSGWLMVACLFYKTNQYNNAFHVLSYSLKKCTTEKLLLGTALSPSQRELLFRVRIFRKLGIIRSLRFILLDDITFPINSRLIPDELQIDVDIFPYVIPPVTLINFLTFLCHYHLHNVINYQESLQDIHHTIEEEYFISDYMGKASSYNCLGICYLMAGQAFKRSKYLLPDVFYNPLFRRLSLMESFDV</sequence>
<dbReference type="Proteomes" id="UP000596742">
    <property type="component" value="Unassembled WGS sequence"/>
</dbReference>
<dbReference type="InterPro" id="IPR024810">
    <property type="entry name" value="MAB21L/cGLR"/>
</dbReference>
<dbReference type="OrthoDB" id="6126910at2759"/>
<dbReference type="AlphaFoldDB" id="A0A8B6GQ51"/>
<dbReference type="Gene3D" id="1.10.1410.40">
    <property type="match status" value="1"/>
</dbReference>
<organism evidence="2 3">
    <name type="scientific">Mytilus galloprovincialis</name>
    <name type="common">Mediterranean mussel</name>
    <dbReference type="NCBI Taxonomy" id="29158"/>
    <lineage>
        <taxon>Eukaryota</taxon>
        <taxon>Metazoa</taxon>
        <taxon>Spiralia</taxon>
        <taxon>Lophotrochozoa</taxon>
        <taxon>Mollusca</taxon>
        <taxon>Bivalvia</taxon>
        <taxon>Autobranchia</taxon>
        <taxon>Pteriomorphia</taxon>
        <taxon>Mytilida</taxon>
        <taxon>Mytiloidea</taxon>
        <taxon>Mytilidae</taxon>
        <taxon>Mytilinae</taxon>
        <taxon>Mytilus</taxon>
    </lineage>
</organism>
<proteinExistence type="predicted"/>